<organism evidence="2 3">
    <name type="scientific">Candidatus Methanofastidiosum methylothiophilum</name>
    <dbReference type="NCBI Taxonomy" id="1705564"/>
    <lineage>
        <taxon>Archaea</taxon>
        <taxon>Methanobacteriati</taxon>
        <taxon>Methanobacteriota</taxon>
        <taxon>Stenosarchaea group</taxon>
        <taxon>Candidatus Methanofastidiosia</taxon>
        <taxon>Candidatus Methanofastidiosales</taxon>
        <taxon>Candidatus Methanofastidiosaceae</taxon>
        <taxon>Candidatus Methanofastidiosum</taxon>
    </lineage>
</organism>
<evidence type="ECO:0000313" key="2">
    <source>
        <dbReference type="EMBL" id="KYC54232.1"/>
    </source>
</evidence>
<dbReference type="EMBL" id="LNGD01000003">
    <property type="protein sequence ID" value="KYC54232.1"/>
    <property type="molecule type" value="Genomic_DNA"/>
</dbReference>
<keyword evidence="1" id="KW-0812">Transmembrane</keyword>
<dbReference type="Proteomes" id="UP000075578">
    <property type="component" value="Unassembled WGS sequence"/>
</dbReference>
<keyword evidence="1" id="KW-1133">Transmembrane helix</keyword>
<dbReference type="AlphaFoldDB" id="A0A150JAG5"/>
<comment type="caution">
    <text evidence="2">The sequence shown here is derived from an EMBL/GenBank/DDBJ whole genome shotgun (WGS) entry which is preliminary data.</text>
</comment>
<accession>A0A150JAG5</accession>
<sequence length="79" mass="8869">MDNFDQPPRRRPKNTGLGRFIPFIVVGYILLTSLVGSFRLPSTSSSDPIYGFFFNSSIFIGGIIVTLILLASYFIYSKK</sequence>
<evidence type="ECO:0000256" key="1">
    <source>
        <dbReference type="SAM" id="Phobius"/>
    </source>
</evidence>
<keyword evidence="1" id="KW-0472">Membrane</keyword>
<evidence type="ECO:0000313" key="3">
    <source>
        <dbReference type="Proteomes" id="UP000075578"/>
    </source>
</evidence>
<gene>
    <name evidence="2" type="ORF">AMQ74_00100</name>
</gene>
<feature type="transmembrane region" description="Helical" evidence="1">
    <location>
        <begin position="20"/>
        <end position="40"/>
    </location>
</feature>
<protein>
    <submittedName>
        <fullName evidence="2">Uncharacterized protein</fullName>
    </submittedName>
</protein>
<proteinExistence type="predicted"/>
<name>A0A150JAG5_9EURY</name>
<reference evidence="2 3" key="1">
    <citation type="journal article" date="2016" name="ISME J.">
        <title>Chasing the elusive Euryarchaeota class WSA2: genomes reveal a uniquely fastidious methyl-reducing methanogen.</title>
        <authorList>
            <person name="Nobu M.K."/>
            <person name="Narihiro T."/>
            <person name="Kuroda K."/>
            <person name="Mei R."/>
            <person name="Liu W.T."/>
        </authorList>
    </citation>
    <scope>NUCLEOTIDE SEQUENCE [LARGE SCALE GENOMIC DNA]</scope>
    <source>
        <strain evidence="2">U1lsi0528_Bin089</strain>
    </source>
</reference>
<feature type="transmembrane region" description="Helical" evidence="1">
    <location>
        <begin position="52"/>
        <end position="76"/>
    </location>
</feature>